<comment type="similarity">
    <text evidence="2">Belongs to the ABC transporter superfamily.</text>
</comment>
<dbReference type="InterPro" id="IPR003439">
    <property type="entry name" value="ABC_transporter-like_ATP-bd"/>
</dbReference>
<evidence type="ECO:0000313" key="9">
    <source>
        <dbReference type="EMBL" id="MFD1425799.1"/>
    </source>
</evidence>
<dbReference type="InterPro" id="IPR013563">
    <property type="entry name" value="Oligopep_ABC_C"/>
</dbReference>
<keyword evidence="4" id="KW-1003">Cell membrane</keyword>
<keyword evidence="6 9" id="KW-0067">ATP-binding</keyword>
<evidence type="ECO:0000256" key="2">
    <source>
        <dbReference type="ARBA" id="ARBA00005417"/>
    </source>
</evidence>
<keyword evidence="10" id="KW-1185">Reference proteome</keyword>
<dbReference type="NCBIfam" id="TIGR01727">
    <property type="entry name" value="oligo_HPY"/>
    <property type="match status" value="1"/>
</dbReference>
<evidence type="ECO:0000256" key="1">
    <source>
        <dbReference type="ARBA" id="ARBA00004202"/>
    </source>
</evidence>
<evidence type="ECO:0000259" key="8">
    <source>
        <dbReference type="PROSITE" id="PS50893"/>
    </source>
</evidence>
<comment type="caution">
    <text evidence="9">The sequence shown here is derived from an EMBL/GenBank/DDBJ whole genome shotgun (WGS) entry which is preliminary data.</text>
</comment>
<dbReference type="InterPro" id="IPR027417">
    <property type="entry name" value="P-loop_NTPase"/>
</dbReference>
<sequence length="344" mass="37964">MEKKNLLEVRDLHVSFKTYNGEVQAVRGVSFDVKKGETVAIVGESGCGKSVTSQSIMRLIPQPPGWIKSGEVLFDDQDLTKLSEKQMEAIRGKEIAMIFQDPMTSLNPTMTVGKQIMEGLIKHQNLGKAQARERALEMLRLVGIPSPENRINQYPHQFSGGMRQRAMIAIALACAPKLLIADEPTTALDVTIQAQILDLMNALKEKLETSTILITHDLGVVAETADRVVVMYAGKVVETGTVDEIFYRPRHPYTWGLMGSMPRLDLSREKQLTPIFGTPPDLLSPPKGCPFASRCKHAMKICKQQMPETTHIQEDGTHQVACWLDHPMAPAVESPVEIVGGGSK</sequence>
<evidence type="ECO:0000313" key="10">
    <source>
        <dbReference type="Proteomes" id="UP001597282"/>
    </source>
</evidence>
<dbReference type="Gene3D" id="3.40.50.300">
    <property type="entry name" value="P-loop containing nucleotide triphosphate hydrolases"/>
    <property type="match status" value="1"/>
</dbReference>
<gene>
    <name evidence="9" type="ORF">ACFQ4Y_02465</name>
</gene>
<reference evidence="10" key="1">
    <citation type="journal article" date="2019" name="Int. J. Syst. Evol. Microbiol.">
        <title>The Global Catalogue of Microorganisms (GCM) 10K type strain sequencing project: providing services to taxonomists for standard genome sequencing and annotation.</title>
        <authorList>
            <consortium name="The Broad Institute Genomics Platform"/>
            <consortium name="The Broad Institute Genome Sequencing Center for Infectious Disease"/>
            <person name="Wu L."/>
            <person name="Ma J."/>
        </authorList>
    </citation>
    <scope>NUCLEOTIDE SEQUENCE [LARGE SCALE GENOMIC DNA]</scope>
    <source>
        <strain evidence="10">S1</strain>
    </source>
</reference>
<organism evidence="9 10">
    <name type="scientific">Kroppenstedtia sanguinis</name>
    <dbReference type="NCBI Taxonomy" id="1380684"/>
    <lineage>
        <taxon>Bacteria</taxon>
        <taxon>Bacillati</taxon>
        <taxon>Bacillota</taxon>
        <taxon>Bacilli</taxon>
        <taxon>Bacillales</taxon>
        <taxon>Thermoactinomycetaceae</taxon>
        <taxon>Kroppenstedtia</taxon>
    </lineage>
</organism>
<dbReference type="PROSITE" id="PS50893">
    <property type="entry name" value="ABC_TRANSPORTER_2"/>
    <property type="match status" value="1"/>
</dbReference>
<evidence type="ECO:0000256" key="6">
    <source>
        <dbReference type="ARBA" id="ARBA00022840"/>
    </source>
</evidence>
<dbReference type="SUPFAM" id="SSF52540">
    <property type="entry name" value="P-loop containing nucleoside triphosphate hydrolases"/>
    <property type="match status" value="1"/>
</dbReference>
<dbReference type="InterPro" id="IPR050388">
    <property type="entry name" value="ABC_Ni/Peptide_Import"/>
</dbReference>
<dbReference type="PROSITE" id="PS00211">
    <property type="entry name" value="ABC_TRANSPORTER_1"/>
    <property type="match status" value="1"/>
</dbReference>
<dbReference type="EMBL" id="JBHTNU010000002">
    <property type="protein sequence ID" value="MFD1425799.1"/>
    <property type="molecule type" value="Genomic_DNA"/>
</dbReference>
<feature type="domain" description="ABC transporter" evidence="8">
    <location>
        <begin position="7"/>
        <end position="258"/>
    </location>
</feature>
<dbReference type="PANTHER" id="PTHR43297:SF2">
    <property type="entry name" value="DIPEPTIDE TRANSPORT ATP-BINDING PROTEIN DPPD"/>
    <property type="match status" value="1"/>
</dbReference>
<evidence type="ECO:0000256" key="7">
    <source>
        <dbReference type="ARBA" id="ARBA00023136"/>
    </source>
</evidence>
<evidence type="ECO:0000256" key="3">
    <source>
        <dbReference type="ARBA" id="ARBA00022448"/>
    </source>
</evidence>
<dbReference type="Pfam" id="PF08352">
    <property type="entry name" value="oligo_HPY"/>
    <property type="match status" value="1"/>
</dbReference>
<evidence type="ECO:0000256" key="4">
    <source>
        <dbReference type="ARBA" id="ARBA00022475"/>
    </source>
</evidence>
<evidence type="ECO:0000256" key="5">
    <source>
        <dbReference type="ARBA" id="ARBA00022741"/>
    </source>
</evidence>
<dbReference type="Pfam" id="PF00005">
    <property type="entry name" value="ABC_tran"/>
    <property type="match status" value="1"/>
</dbReference>
<protein>
    <submittedName>
        <fullName evidence="9">ABC transporter ATP-binding protein</fullName>
    </submittedName>
</protein>
<accession>A0ABW4C6D8</accession>
<dbReference type="InterPro" id="IPR017871">
    <property type="entry name" value="ABC_transporter-like_CS"/>
</dbReference>
<keyword evidence="5" id="KW-0547">Nucleotide-binding</keyword>
<dbReference type="Proteomes" id="UP001597282">
    <property type="component" value="Unassembled WGS sequence"/>
</dbReference>
<dbReference type="SMART" id="SM00382">
    <property type="entry name" value="AAA"/>
    <property type="match status" value="1"/>
</dbReference>
<dbReference type="CDD" id="cd03257">
    <property type="entry name" value="ABC_NikE_OppD_transporters"/>
    <property type="match status" value="1"/>
</dbReference>
<dbReference type="PANTHER" id="PTHR43297">
    <property type="entry name" value="OLIGOPEPTIDE TRANSPORT ATP-BINDING PROTEIN APPD"/>
    <property type="match status" value="1"/>
</dbReference>
<proteinExistence type="inferred from homology"/>
<dbReference type="RefSeq" id="WP_380162806.1">
    <property type="nucleotide sequence ID" value="NZ_JBHTNU010000002.1"/>
</dbReference>
<keyword evidence="3" id="KW-0813">Transport</keyword>
<keyword evidence="7" id="KW-0472">Membrane</keyword>
<comment type="subcellular location">
    <subcellularLocation>
        <location evidence="1">Cell membrane</location>
        <topology evidence="1">Peripheral membrane protein</topology>
    </subcellularLocation>
</comment>
<dbReference type="GO" id="GO:0005524">
    <property type="term" value="F:ATP binding"/>
    <property type="evidence" value="ECO:0007669"/>
    <property type="project" value="UniProtKB-KW"/>
</dbReference>
<name>A0ABW4C6D8_9BACL</name>
<dbReference type="InterPro" id="IPR003593">
    <property type="entry name" value="AAA+_ATPase"/>
</dbReference>